<sequence>MTKRFASPLQRIAASHKTSLTDRMETIYPYAIQPLDERIKRLWDEETVEVVEKCNQWTQTLVVTGTSVRNGTIGCGAVARTPVLSSHTGGLITTVETLSTREEQTPFTAELAAISRALEALPDHLRYSHIAVLSRNKAATQASVDRVDHSRSRPRPKPRGQTSSTGSRRPRKTTSDELIQNSIKDAYNSKIRKPKEQLEPAGGQDRQSSAWKTHALAVRHIGCDTSQNSRINANRSVALERRPLQDKGGFVTDLPVQKGHRDSRALPLLMHEVDNVMQRNAKSDRGGDWELVPAPRGKVE</sequence>
<protein>
    <recommendedName>
        <fullName evidence="4">RNase H type-1 domain-containing protein</fullName>
    </recommendedName>
</protein>
<accession>A0A167ASD5</accession>
<feature type="region of interest" description="Disordered" evidence="1">
    <location>
        <begin position="279"/>
        <end position="300"/>
    </location>
</feature>
<evidence type="ECO:0000313" key="3">
    <source>
        <dbReference type="Proteomes" id="UP000076584"/>
    </source>
</evidence>
<organism evidence="2 3">
    <name type="scientific">Colletotrichum incanum</name>
    <name type="common">Soybean anthracnose fungus</name>
    <dbReference type="NCBI Taxonomy" id="1573173"/>
    <lineage>
        <taxon>Eukaryota</taxon>
        <taxon>Fungi</taxon>
        <taxon>Dikarya</taxon>
        <taxon>Ascomycota</taxon>
        <taxon>Pezizomycotina</taxon>
        <taxon>Sordariomycetes</taxon>
        <taxon>Hypocreomycetidae</taxon>
        <taxon>Glomerellales</taxon>
        <taxon>Glomerellaceae</taxon>
        <taxon>Colletotrichum</taxon>
        <taxon>Colletotrichum spaethianum species complex</taxon>
    </lineage>
</organism>
<evidence type="ECO:0000313" key="2">
    <source>
        <dbReference type="EMBL" id="KZL80473.1"/>
    </source>
</evidence>
<dbReference type="Proteomes" id="UP000076584">
    <property type="component" value="Unassembled WGS sequence"/>
</dbReference>
<evidence type="ECO:0000256" key="1">
    <source>
        <dbReference type="SAM" id="MobiDB-lite"/>
    </source>
</evidence>
<evidence type="ECO:0008006" key="4">
    <source>
        <dbReference type="Google" id="ProtNLM"/>
    </source>
</evidence>
<proteinExistence type="predicted"/>
<name>A0A167ASD5_COLIC</name>
<feature type="region of interest" description="Disordered" evidence="1">
    <location>
        <begin position="138"/>
        <end position="209"/>
    </location>
</feature>
<dbReference type="EMBL" id="LFIW01001903">
    <property type="protein sequence ID" value="KZL80473.1"/>
    <property type="molecule type" value="Genomic_DNA"/>
</dbReference>
<comment type="caution">
    <text evidence="2">The sequence shown here is derived from an EMBL/GenBank/DDBJ whole genome shotgun (WGS) entry which is preliminary data.</text>
</comment>
<gene>
    <name evidence="2" type="ORF">CI238_11901</name>
</gene>
<dbReference type="AlphaFoldDB" id="A0A167ASD5"/>
<keyword evidence="3" id="KW-1185">Reference proteome</keyword>
<reference evidence="2 3" key="1">
    <citation type="submission" date="2015-06" db="EMBL/GenBank/DDBJ databases">
        <title>Survival trade-offs in plant roots during colonization by closely related pathogenic and mutualistic fungi.</title>
        <authorList>
            <person name="Hacquard S."/>
            <person name="Kracher B."/>
            <person name="Hiruma K."/>
            <person name="Weinman A."/>
            <person name="Muench P."/>
            <person name="Garrido Oter R."/>
            <person name="Ver Loren van Themaat E."/>
            <person name="Dallerey J.-F."/>
            <person name="Damm U."/>
            <person name="Henrissat B."/>
            <person name="Lespinet O."/>
            <person name="Thon M."/>
            <person name="Kemen E."/>
            <person name="McHardy A.C."/>
            <person name="Schulze-Lefert P."/>
            <person name="O'Connell R.J."/>
        </authorList>
    </citation>
    <scope>NUCLEOTIDE SEQUENCE [LARGE SCALE GENOMIC DNA]</scope>
    <source>
        <strain evidence="2 3">MAFF 238704</strain>
    </source>
</reference>